<dbReference type="Gene3D" id="2.170.120.30">
    <property type="match status" value="1"/>
</dbReference>
<evidence type="ECO:0000313" key="2">
    <source>
        <dbReference type="Proteomes" id="UP000005632"/>
    </source>
</evidence>
<dbReference type="EMBL" id="CP003155">
    <property type="protein sequence ID" value="AEV30263.1"/>
    <property type="molecule type" value="Genomic_DNA"/>
</dbReference>
<protein>
    <recommendedName>
        <fullName evidence="3">YbbR-like protein</fullName>
    </recommendedName>
</protein>
<name>G8QU16_SPHPG</name>
<sequence length="137" mass="15216">MKRNKYFQNLIYDWPAKILSLVFAIGIYLFIQYSTIGARVVTIPLNVTLPSSYVAESLVPNSVDISIKGNDDIIYLIDPDYITASIDFSFVGEIGIATAPIVLDYEENVFNNGGIFISAEPSQVRILFGLKRSEGND</sequence>
<evidence type="ECO:0000313" key="1">
    <source>
        <dbReference type="EMBL" id="AEV30263.1"/>
    </source>
</evidence>
<dbReference type="eggNOG" id="COG4856">
    <property type="taxonomic scope" value="Bacteria"/>
</dbReference>
<proteinExistence type="predicted"/>
<dbReference type="OrthoDB" id="356399at2"/>
<organism evidence="1 2">
    <name type="scientific">Sphaerochaeta pleomorpha (strain ATCC BAA-1885 / DSM 22778 / Grapes)</name>
    <dbReference type="NCBI Taxonomy" id="158190"/>
    <lineage>
        <taxon>Bacteria</taxon>
        <taxon>Pseudomonadati</taxon>
        <taxon>Spirochaetota</taxon>
        <taxon>Spirochaetia</taxon>
        <taxon>Spirochaetales</taxon>
        <taxon>Sphaerochaetaceae</taxon>
        <taxon>Sphaerochaeta</taxon>
    </lineage>
</organism>
<dbReference type="RefSeq" id="WP_014271103.1">
    <property type="nucleotide sequence ID" value="NC_016633.1"/>
</dbReference>
<evidence type="ECO:0008006" key="3">
    <source>
        <dbReference type="Google" id="ProtNLM"/>
    </source>
</evidence>
<dbReference type="STRING" id="158190.SpiGrapes_2502"/>
<gene>
    <name evidence="1" type="ordered locus">SpiGrapes_2502</name>
</gene>
<reference evidence="1 2" key="1">
    <citation type="submission" date="2011-11" db="EMBL/GenBank/DDBJ databases">
        <title>Complete sequence of Spirochaeta sp. grapes.</title>
        <authorList>
            <consortium name="US DOE Joint Genome Institute"/>
            <person name="Lucas S."/>
            <person name="Han J."/>
            <person name="Lapidus A."/>
            <person name="Cheng J.-F."/>
            <person name="Goodwin L."/>
            <person name="Pitluck S."/>
            <person name="Peters L."/>
            <person name="Ovchinnikova G."/>
            <person name="Munk A.C."/>
            <person name="Detter J.C."/>
            <person name="Han C."/>
            <person name="Tapia R."/>
            <person name="Land M."/>
            <person name="Hauser L."/>
            <person name="Kyrpides N."/>
            <person name="Ivanova N."/>
            <person name="Pagani I."/>
            <person name="Ritalahtilisa K."/>
            <person name="Loeffler F."/>
            <person name="Woyke T."/>
        </authorList>
    </citation>
    <scope>NUCLEOTIDE SEQUENCE [LARGE SCALE GENOMIC DNA]</scope>
    <source>
        <strain evidence="2">ATCC BAA-1885 / DSM 22778 / Grapes</strain>
    </source>
</reference>
<dbReference type="KEGG" id="sgp:SpiGrapes_2502"/>
<dbReference type="HOGENOM" id="CLU_1863898_0_0_12"/>
<accession>G8QU16</accession>
<keyword evidence="2" id="KW-1185">Reference proteome</keyword>
<dbReference type="AlphaFoldDB" id="G8QU16"/>
<dbReference type="Proteomes" id="UP000005632">
    <property type="component" value="Chromosome"/>
</dbReference>